<dbReference type="GO" id="GO:0005737">
    <property type="term" value="C:cytoplasm"/>
    <property type="evidence" value="ECO:0007669"/>
    <property type="project" value="UniProtKB-SubCell"/>
</dbReference>
<evidence type="ECO:0000259" key="8">
    <source>
        <dbReference type="Pfam" id="PF10672"/>
    </source>
</evidence>
<dbReference type="InterPro" id="IPR041532">
    <property type="entry name" value="RlmI-like_PUA"/>
</dbReference>
<dbReference type="InterPro" id="IPR029063">
    <property type="entry name" value="SAM-dependent_MTases_sf"/>
</dbReference>
<evidence type="ECO:0000256" key="4">
    <source>
        <dbReference type="ARBA" id="ARBA00022679"/>
    </source>
</evidence>
<feature type="compositionally biased region" description="Gly residues" evidence="7">
    <location>
        <begin position="249"/>
        <end position="260"/>
    </location>
</feature>
<gene>
    <name evidence="10" type="ORF">Rsub_13240</name>
</gene>
<dbReference type="SUPFAM" id="SSF53335">
    <property type="entry name" value="S-adenosyl-L-methionine-dependent methyltransferases"/>
    <property type="match status" value="1"/>
</dbReference>
<feature type="compositionally biased region" description="Gly residues" evidence="7">
    <location>
        <begin position="300"/>
        <end position="316"/>
    </location>
</feature>
<comment type="similarity">
    <text evidence="6">Belongs to the methyltransferase superfamily. RlmI family.</text>
</comment>
<dbReference type="GO" id="GO:0003723">
    <property type="term" value="F:RNA binding"/>
    <property type="evidence" value="ECO:0007669"/>
    <property type="project" value="InterPro"/>
</dbReference>
<dbReference type="InParanoid" id="A0A2V0PLD7"/>
<evidence type="ECO:0000256" key="3">
    <source>
        <dbReference type="ARBA" id="ARBA00022603"/>
    </source>
</evidence>
<accession>A0A2V0PLD7</accession>
<evidence type="ECO:0008006" key="12">
    <source>
        <dbReference type="Google" id="ProtNLM"/>
    </source>
</evidence>
<dbReference type="FunCoup" id="A0A2V0PLD7">
    <property type="interactions" value="185"/>
</dbReference>
<feature type="compositionally biased region" description="Acidic residues" evidence="7">
    <location>
        <begin position="207"/>
        <end position="222"/>
    </location>
</feature>
<dbReference type="Gene3D" id="3.30.750.80">
    <property type="entry name" value="RNA methyltransferase domain (HRMD) like"/>
    <property type="match status" value="1"/>
</dbReference>
<dbReference type="Pfam" id="PF10672">
    <property type="entry name" value="Methyltrans_SAM"/>
    <property type="match status" value="1"/>
</dbReference>
<keyword evidence="3" id="KW-0489">Methyltransferase</keyword>
<feature type="non-terminal residue" evidence="10">
    <location>
        <position position="812"/>
    </location>
</feature>
<dbReference type="InterPro" id="IPR015947">
    <property type="entry name" value="PUA-like_sf"/>
</dbReference>
<dbReference type="GO" id="GO:0032259">
    <property type="term" value="P:methylation"/>
    <property type="evidence" value="ECO:0007669"/>
    <property type="project" value="UniProtKB-KW"/>
</dbReference>
<keyword evidence="5" id="KW-0949">S-adenosyl-L-methionine</keyword>
<feature type="compositionally biased region" description="Low complexity" evidence="7">
    <location>
        <begin position="191"/>
        <end position="202"/>
    </location>
</feature>
<feature type="domain" description="RlmI-like PUA" evidence="9">
    <location>
        <begin position="354"/>
        <end position="415"/>
    </location>
</feature>
<evidence type="ECO:0000256" key="1">
    <source>
        <dbReference type="ARBA" id="ARBA00004496"/>
    </source>
</evidence>
<dbReference type="STRING" id="307507.A0A2V0PLD7"/>
<evidence type="ECO:0000256" key="2">
    <source>
        <dbReference type="ARBA" id="ARBA00022490"/>
    </source>
</evidence>
<dbReference type="GO" id="GO:0008168">
    <property type="term" value="F:methyltransferase activity"/>
    <property type="evidence" value="ECO:0007669"/>
    <property type="project" value="UniProtKB-KW"/>
</dbReference>
<keyword evidence="4" id="KW-0808">Transferase</keyword>
<dbReference type="InterPro" id="IPR036974">
    <property type="entry name" value="PUA_sf"/>
</dbReference>
<feature type="region of interest" description="Disordered" evidence="7">
    <location>
        <begin position="550"/>
        <end position="604"/>
    </location>
</feature>
<feature type="region of interest" description="Disordered" evidence="7">
    <location>
        <begin position="191"/>
        <end position="224"/>
    </location>
</feature>
<proteinExistence type="inferred from homology"/>
<protein>
    <recommendedName>
        <fullName evidence="12">S-adenosylmethionine-dependent methyltransferase domain-containing protein</fullName>
    </recommendedName>
</protein>
<feature type="region of interest" description="Disordered" evidence="7">
    <location>
        <begin position="245"/>
        <end position="331"/>
    </location>
</feature>
<reference evidence="10 11" key="1">
    <citation type="journal article" date="2018" name="Sci. Rep.">
        <title>Raphidocelis subcapitata (=Pseudokirchneriella subcapitata) provides an insight into genome evolution and environmental adaptations in the Sphaeropleales.</title>
        <authorList>
            <person name="Suzuki S."/>
            <person name="Yamaguchi H."/>
            <person name="Nakajima N."/>
            <person name="Kawachi M."/>
        </authorList>
    </citation>
    <scope>NUCLEOTIDE SEQUENCE [LARGE SCALE GENOMIC DNA]</scope>
    <source>
        <strain evidence="10 11">NIES-35</strain>
    </source>
</reference>
<organism evidence="10 11">
    <name type="scientific">Raphidocelis subcapitata</name>
    <dbReference type="NCBI Taxonomy" id="307507"/>
    <lineage>
        <taxon>Eukaryota</taxon>
        <taxon>Viridiplantae</taxon>
        <taxon>Chlorophyta</taxon>
        <taxon>core chlorophytes</taxon>
        <taxon>Chlorophyceae</taxon>
        <taxon>CS clade</taxon>
        <taxon>Sphaeropleales</taxon>
        <taxon>Selenastraceae</taxon>
        <taxon>Raphidocelis</taxon>
    </lineage>
</organism>
<feature type="compositionally biased region" description="Low complexity" evidence="7">
    <location>
        <begin position="33"/>
        <end position="52"/>
    </location>
</feature>
<comment type="caution">
    <text evidence="10">The sequence shown here is derived from an EMBL/GenBank/DDBJ whole genome shotgun (WGS) entry which is preliminary data.</text>
</comment>
<evidence type="ECO:0000256" key="5">
    <source>
        <dbReference type="ARBA" id="ARBA00022691"/>
    </source>
</evidence>
<dbReference type="CDD" id="cd11572">
    <property type="entry name" value="RlmI_M_like"/>
    <property type="match status" value="1"/>
</dbReference>
<feature type="compositionally biased region" description="Gly residues" evidence="7">
    <location>
        <begin position="53"/>
        <end position="81"/>
    </location>
</feature>
<feature type="compositionally biased region" description="Low complexity" evidence="7">
    <location>
        <begin position="559"/>
        <end position="574"/>
    </location>
</feature>
<evidence type="ECO:0000256" key="7">
    <source>
        <dbReference type="SAM" id="MobiDB-lite"/>
    </source>
</evidence>
<feature type="region of interest" description="Disordered" evidence="7">
    <location>
        <begin position="33"/>
        <end position="145"/>
    </location>
</feature>
<dbReference type="Pfam" id="PF17785">
    <property type="entry name" value="PUA_3"/>
    <property type="match status" value="1"/>
</dbReference>
<dbReference type="OrthoDB" id="269872at2759"/>
<dbReference type="SUPFAM" id="SSF88697">
    <property type="entry name" value="PUA domain-like"/>
    <property type="match status" value="1"/>
</dbReference>
<keyword evidence="11" id="KW-1185">Reference proteome</keyword>
<evidence type="ECO:0000313" key="10">
    <source>
        <dbReference type="EMBL" id="GBG00537.1"/>
    </source>
</evidence>
<dbReference type="CDD" id="cd02440">
    <property type="entry name" value="AdoMet_MTases"/>
    <property type="match status" value="1"/>
</dbReference>
<dbReference type="CDD" id="cd21153">
    <property type="entry name" value="PUA_RlmI"/>
    <property type="match status" value="1"/>
</dbReference>
<dbReference type="Gene3D" id="3.40.50.150">
    <property type="entry name" value="Vaccinia Virus protein VP39"/>
    <property type="match status" value="1"/>
</dbReference>
<dbReference type="PANTHER" id="PTHR42873:SF1">
    <property type="entry name" value="S-ADENOSYLMETHIONINE-DEPENDENT METHYLTRANSFERASE DOMAIN-CONTAINING PROTEIN"/>
    <property type="match status" value="1"/>
</dbReference>
<feature type="compositionally biased region" description="Gly residues" evidence="7">
    <location>
        <begin position="89"/>
        <end position="106"/>
    </location>
</feature>
<comment type="subcellular location">
    <subcellularLocation>
        <location evidence="1">Cytoplasm</location>
    </subcellularLocation>
</comment>
<keyword evidence="2" id="KW-0963">Cytoplasm</keyword>
<evidence type="ECO:0000259" key="9">
    <source>
        <dbReference type="Pfam" id="PF17785"/>
    </source>
</evidence>
<evidence type="ECO:0000256" key="6">
    <source>
        <dbReference type="ARBA" id="ARBA00038091"/>
    </source>
</evidence>
<sequence length="812" mass="80340">MRAAERLLRTTTAGGRPAPSLLLSLRAAAALAAAARLPSHRAAPAVAAAAGRSSGGSAGRGGGSGGRGGRDGGGGGGGAAGGRDSAARTGGGGGGGGRDSGSGSGKRGARQQRGGRQDRTLQWKSSASAAAGGDEERDTGGPLESMSDAMFQSLINNEEAIAKLRGAVLGQMAAANISGPADGAAAATAAAGAPPARAPPRARVFDSDDYSDAGSEAEDDVSAADRMARAAAARLDAESVEYIQHHLPGRGGGGGGGGAAGESRDWAEGAGGGRGGGRRGRAAAGAAGGAGSAAAAAAGSGRGGRPGGGGGGGRGGAALQQPAVSGRAPGRLAGGTAIGRAVEARAGGFAVAVLREGKTRLFEAGSPMVYGGAIEKVLGQPPPGPADPIVVVTPGMVPLGWGVYNPSSMFRVRLMQSELECLQDDSCVMEMERLIDLRIRQAAELRAALGLLPIAPEADAAEAAAADAGAGRGGGGGRRGATTVFRLVNSEGDCLSGVVADQLGDVVVVQSCAAWSERHRETIVGAIKRHSGASRVVWRPATSILLEEGIDAPAPPDAAPEAAPFAASEAAGGSLDEPEADGIASDYDQSGAAESEEERDPVEVAAEGAVRVREGGVVFLASPERGQKTGFYADQRDNRAFIASLSAGKTVLDLCCYSGGFALTAAAAGATAAIGVDSSGPAVALATANARANGLEGRVGFYKDDVSAFMRAAVERGDAWDVVVLDPPKLAPNRSALRAASGKYRRLNAMAMALVKPGGVLMTCSCSGAMTQSGGLPAIVEEAARQAERQITLLRKSGAAPDHPLNPAYPEG</sequence>
<dbReference type="Proteomes" id="UP000247498">
    <property type="component" value="Unassembled WGS sequence"/>
</dbReference>
<dbReference type="AlphaFoldDB" id="A0A2V0PLD7"/>
<dbReference type="EMBL" id="BDRX01000243">
    <property type="protein sequence ID" value="GBG00537.1"/>
    <property type="molecule type" value="Genomic_DNA"/>
</dbReference>
<feature type="domain" description="S-adenosylmethionine-dependent methyltransferase" evidence="8">
    <location>
        <begin position="612"/>
        <end position="789"/>
    </location>
</feature>
<name>A0A2V0PLD7_9CHLO</name>
<evidence type="ECO:0000313" key="11">
    <source>
        <dbReference type="Proteomes" id="UP000247498"/>
    </source>
</evidence>
<dbReference type="PANTHER" id="PTHR42873">
    <property type="entry name" value="RIBOSOMAL RNA LARGE SUBUNIT METHYLTRANSFERASE"/>
    <property type="match status" value="1"/>
</dbReference>
<dbReference type="Gene3D" id="2.30.130.10">
    <property type="entry name" value="PUA domain"/>
    <property type="match status" value="1"/>
</dbReference>
<dbReference type="InterPro" id="IPR019614">
    <property type="entry name" value="SAM-dep_methyl-trfase"/>
</dbReference>